<protein>
    <recommendedName>
        <fullName evidence="6 12">1-(5-phosphoribosyl)-5-[(5-phosphoribosylamino)methylideneamino] imidazole-4-carboxamide isomerase</fullName>
        <ecNumber evidence="5 12">5.3.1.16</ecNumber>
    </recommendedName>
    <alternativeName>
        <fullName evidence="11 12">Phosphoribosylformimino-5-aminoimidazole carboxamide ribotide isomerase</fullName>
    </alternativeName>
</protein>
<evidence type="ECO:0000256" key="9">
    <source>
        <dbReference type="ARBA" id="ARBA00023102"/>
    </source>
</evidence>
<organism evidence="15 16">
    <name type="scientific">Koleobacter methoxysyntrophicus</name>
    <dbReference type="NCBI Taxonomy" id="2751313"/>
    <lineage>
        <taxon>Bacteria</taxon>
        <taxon>Bacillati</taxon>
        <taxon>Bacillota</taxon>
        <taxon>Clostridia</taxon>
        <taxon>Koleobacterales</taxon>
        <taxon>Koleobacteraceae</taxon>
        <taxon>Koleobacter</taxon>
    </lineage>
</organism>
<reference evidence="15" key="1">
    <citation type="submission" date="2020-07" db="EMBL/GenBank/DDBJ databases">
        <title>Koleobacter methoxysyntrophicus gen. nov., sp. nov., a novel anaerobic bacterium isolated from deep subsurface oil field and proposal of Koleobacterales ord. nov. in the phylum Firmicutes.</title>
        <authorList>
            <person name="Sakamoto S."/>
            <person name="Tamaki H."/>
        </authorList>
    </citation>
    <scope>NUCLEOTIDE SEQUENCE</scope>
    <source>
        <strain evidence="15">NRmbB1</strain>
    </source>
</reference>
<dbReference type="FunFam" id="3.20.20.70:FF:000009">
    <property type="entry name" value="1-(5-phosphoribosyl)-5-[(5-phosphoribosylamino)methylideneamino] imidazole-4-carboxamide isomerase"/>
    <property type="match status" value="1"/>
</dbReference>
<dbReference type="NCBIfam" id="NF010112">
    <property type="entry name" value="PRK13585.1"/>
    <property type="match status" value="1"/>
</dbReference>
<evidence type="ECO:0000256" key="12">
    <source>
        <dbReference type="HAMAP-Rule" id="MF_01014"/>
    </source>
</evidence>
<dbReference type="HAMAP" id="MF_01014">
    <property type="entry name" value="HisA"/>
    <property type="match status" value="1"/>
</dbReference>
<proteinExistence type="inferred from homology"/>
<dbReference type="UniPathway" id="UPA00031">
    <property type="reaction ID" value="UER00009"/>
</dbReference>
<sequence>MLIIPAVDIRGGRCVRLTQGRFDREQVFSNDPVEMALNWQEKGAKRLHVVDLDGAVQGKPQNLKVIEKIVNTVNIPVQLGGGIRDIDTIDKCISIGIDRVIMGTSAVFNREIVKKAVSLYPDKVIVGIDAKDGRVAVKGWLEISEQKSVDLIKEIEQFGINRIIYTDITKDGMMTGPNLAALEEILENTGMKVIASGGISSIGDLIALKKMEVKGLEGAIIGKALYLGKIDLKAALEIMEGEDS</sequence>
<dbReference type="GO" id="GO:0003949">
    <property type="term" value="F:1-(5-phosphoribosyl)-5-[(5-phosphoribosylamino)methylideneamino]imidazole-4-carboxamide isomerase activity"/>
    <property type="evidence" value="ECO:0007669"/>
    <property type="project" value="UniProtKB-UniRule"/>
</dbReference>
<evidence type="ECO:0000256" key="10">
    <source>
        <dbReference type="ARBA" id="ARBA00023235"/>
    </source>
</evidence>
<evidence type="ECO:0000313" key="15">
    <source>
        <dbReference type="EMBL" id="QSQ09621.1"/>
    </source>
</evidence>
<evidence type="ECO:0000256" key="3">
    <source>
        <dbReference type="ARBA" id="ARBA00005133"/>
    </source>
</evidence>
<keyword evidence="7 12" id="KW-0963">Cytoplasm</keyword>
<dbReference type="GO" id="GO:0005737">
    <property type="term" value="C:cytoplasm"/>
    <property type="evidence" value="ECO:0007669"/>
    <property type="project" value="UniProtKB-SubCell"/>
</dbReference>
<dbReference type="KEGG" id="kme:H0A61_01996"/>
<dbReference type="PANTHER" id="PTHR43090:SF2">
    <property type="entry name" value="1-(5-PHOSPHORIBOSYL)-5-[(5-PHOSPHORIBOSYLAMINO)METHYLIDENEAMINO] IMIDAZOLE-4-CARBOXAMIDE ISOMERASE"/>
    <property type="match status" value="1"/>
</dbReference>
<evidence type="ECO:0000256" key="1">
    <source>
        <dbReference type="ARBA" id="ARBA00000901"/>
    </source>
</evidence>
<dbReference type="EMBL" id="CP059066">
    <property type="protein sequence ID" value="QSQ09621.1"/>
    <property type="molecule type" value="Genomic_DNA"/>
</dbReference>
<comment type="pathway">
    <text evidence="3 12 14">Amino-acid biosynthesis; L-histidine biosynthesis; L-histidine from 5-phospho-alpha-D-ribose 1-diphosphate: step 4/9.</text>
</comment>
<dbReference type="Pfam" id="PF00977">
    <property type="entry name" value="His_biosynth"/>
    <property type="match status" value="1"/>
</dbReference>
<dbReference type="InterPro" id="IPR006062">
    <property type="entry name" value="His_biosynth"/>
</dbReference>
<dbReference type="InterPro" id="IPR006063">
    <property type="entry name" value="HisA_bact_arch"/>
</dbReference>
<dbReference type="NCBIfam" id="TIGR00007">
    <property type="entry name" value="1-(5-phosphoribosyl)-5-[(5-phosphoribosylamino)methylideneamino]imidazole-4-carboxamide isomerase"/>
    <property type="match status" value="1"/>
</dbReference>
<evidence type="ECO:0000256" key="13">
    <source>
        <dbReference type="RuleBase" id="RU003657"/>
    </source>
</evidence>
<keyword evidence="8 12" id="KW-0028">Amino-acid biosynthesis</keyword>
<evidence type="ECO:0000256" key="5">
    <source>
        <dbReference type="ARBA" id="ARBA00012550"/>
    </source>
</evidence>
<dbReference type="CDD" id="cd04732">
    <property type="entry name" value="HisA"/>
    <property type="match status" value="1"/>
</dbReference>
<evidence type="ECO:0000256" key="11">
    <source>
        <dbReference type="ARBA" id="ARBA00030547"/>
    </source>
</evidence>
<dbReference type="Gene3D" id="3.20.20.70">
    <property type="entry name" value="Aldolase class I"/>
    <property type="match status" value="1"/>
</dbReference>
<gene>
    <name evidence="12 15" type="primary">hisA</name>
    <name evidence="15" type="ORF">H0A61_01996</name>
</gene>
<dbReference type="EC" id="5.3.1.16" evidence="5 12"/>
<comment type="similarity">
    <text evidence="4 12 13">Belongs to the HisA/HisF family.</text>
</comment>
<dbReference type="Proteomes" id="UP000662904">
    <property type="component" value="Chromosome"/>
</dbReference>
<evidence type="ECO:0000256" key="8">
    <source>
        <dbReference type="ARBA" id="ARBA00022605"/>
    </source>
</evidence>
<evidence type="ECO:0000256" key="4">
    <source>
        <dbReference type="ARBA" id="ARBA00009667"/>
    </source>
</evidence>
<dbReference type="AlphaFoldDB" id="A0A8A0RMI4"/>
<accession>A0A8A0RMI4</accession>
<dbReference type="InterPro" id="IPR013785">
    <property type="entry name" value="Aldolase_TIM"/>
</dbReference>
<dbReference type="InterPro" id="IPR023016">
    <property type="entry name" value="HisA/PriA"/>
</dbReference>
<evidence type="ECO:0000256" key="14">
    <source>
        <dbReference type="RuleBase" id="RU003658"/>
    </source>
</evidence>
<dbReference type="GO" id="GO:0000105">
    <property type="term" value="P:L-histidine biosynthetic process"/>
    <property type="evidence" value="ECO:0007669"/>
    <property type="project" value="UniProtKB-UniRule"/>
</dbReference>
<keyword evidence="10 12" id="KW-0413">Isomerase</keyword>
<dbReference type="RefSeq" id="WP_206706972.1">
    <property type="nucleotide sequence ID" value="NZ_CP059066.1"/>
</dbReference>
<dbReference type="SUPFAM" id="SSF51366">
    <property type="entry name" value="Ribulose-phoshate binding barrel"/>
    <property type="match status" value="1"/>
</dbReference>
<dbReference type="InterPro" id="IPR044524">
    <property type="entry name" value="Isoase_HisA-like"/>
</dbReference>
<keyword evidence="9 12" id="KW-0368">Histidine biosynthesis</keyword>
<dbReference type="GO" id="GO:0000162">
    <property type="term" value="P:L-tryptophan biosynthetic process"/>
    <property type="evidence" value="ECO:0007669"/>
    <property type="project" value="TreeGrafter"/>
</dbReference>
<keyword evidence="16" id="KW-1185">Reference proteome</keyword>
<evidence type="ECO:0000313" key="16">
    <source>
        <dbReference type="Proteomes" id="UP000662904"/>
    </source>
</evidence>
<dbReference type="PANTHER" id="PTHR43090">
    <property type="entry name" value="1-(5-PHOSPHORIBOSYL)-5-[(5-PHOSPHORIBOSYLAMINO)METHYLIDENEAMINO] IMIDAZOLE-4-CARBOXAMIDE ISOMERASE"/>
    <property type="match status" value="1"/>
</dbReference>
<evidence type="ECO:0000256" key="2">
    <source>
        <dbReference type="ARBA" id="ARBA00004496"/>
    </source>
</evidence>
<dbReference type="InterPro" id="IPR011060">
    <property type="entry name" value="RibuloseP-bd_barrel"/>
</dbReference>
<feature type="active site" description="Proton acceptor" evidence="12">
    <location>
        <position position="8"/>
    </location>
</feature>
<name>A0A8A0RMI4_9FIRM</name>
<comment type="subcellular location">
    <subcellularLocation>
        <location evidence="2 12 14">Cytoplasm</location>
    </subcellularLocation>
</comment>
<comment type="catalytic activity">
    <reaction evidence="1 12 14">
        <text>1-(5-phospho-beta-D-ribosyl)-5-[(5-phospho-beta-D-ribosylamino)methylideneamino]imidazole-4-carboxamide = 5-[(5-phospho-1-deoxy-D-ribulos-1-ylimino)methylamino]-1-(5-phospho-beta-D-ribosyl)imidazole-4-carboxamide</text>
        <dbReference type="Rhea" id="RHEA:15469"/>
        <dbReference type="ChEBI" id="CHEBI:58435"/>
        <dbReference type="ChEBI" id="CHEBI:58525"/>
        <dbReference type="EC" id="5.3.1.16"/>
    </reaction>
</comment>
<evidence type="ECO:0000256" key="7">
    <source>
        <dbReference type="ARBA" id="ARBA00022490"/>
    </source>
</evidence>
<evidence type="ECO:0000256" key="6">
    <source>
        <dbReference type="ARBA" id="ARBA00018464"/>
    </source>
</evidence>
<feature type="active site" description="Proton donor" evidence="12">
    <location>
        <position position="129"/>
    </location>
</feature>